<evidence type="ECO:0000313" key="5">
    <source>
        <dbReference type="EMBL" id="QXR53358.1"/>
    </source>
</evidence>
<dbReference type="EMBL" id="CP077696">
    <property type="protein sequence ID" value="QXR53358.1"/>
    <property type="molecule type" value="Genomic_DNA"/>
</dbReference>
<dbReference type="EMBL" id="RVHM01000006">
    <property type="protein sequence ID" value="MLU96450.1"/>
    <property type="molecule type" value="Genomic_DNA"/>
</dbReference>
<accession>A0A5I5CT03</accession>
<dbReference type="AlphaFoldDB" id="A0A3Y3P6Q1"/>
<dbReference type="EMBL" id="CP074647">
    <property type="protein sequence ID" value="QVS47778.1"/>
    <property type="molecule type" value="Genomic_DNA"/>
</dbReference>
<evidence type="ECO:0000313" key="2">
    <source>
        <dbReference type="EMBL" id="MLU96450.1"/>
    </source>
</evidence>
<dbReference type="EMBL" id="CP077711">
    <property type="protein sequence ID" value="QXR46483.1"/>
    <property type="molecule type" value="Genomic_DNA"/>
</dbReference>
<sequence length="71" mass="8137">MKEISAKIQFNTKNQNLKEVADEMNDIKMILLSVALKLDSEGRQQIIKELSDIKSPSVQQWVSNLKELHQA</sequence>
<evidence type="ECO:0000313" key="3">
    <source>
        <dbReference type="EMBL" id="QVS47778.1"/>
    </source>
</evidence>
<organism evidence="1">
    <name type="scientific">Salmonella enterica I</name>
    <dbReference type="NCBI Taxonomy" id="59201"/>
    <lineage>
        <taxon>Bacteria</taxon>
        <taxon>Pseudomonadati</taxon>
        <taxon>Pseudomonadota</taxon>
        <taxon>Gammaproteobacteria</taxon>
        <taxon>Enterobacterales</taxon>
        <taxon>Enterobacteriaceae</taxon>
        <taxon>Salmonella</taxon>
    </lineage>
</organism>
<dbReference type="Proteomes" id="UP000885374">
    <property type="component" value="Unassembled WGS sequence"/>
</dbReference>
<proteinExistence type="predicted"/>
<reference evidence="3" key="4">
    <citation type="submission" date="2021-05" db="EMBL/GenBank/DDBJ databases">
        <title>Whole genome PacBio Sequel sequence of Salmonella enterica subsp. enterica.</title>
        <authorList>
            <person name="Hoffmann M."/>
            <person name="Balkey M."/>
            <person name="Luo Y."/>
        </authorList>
    </citation>
    <scope>NUCLEOTIDE SEQUENCE</scope>
    <source>
        <strain evidence="3">CFSAN029662</strain>
    </source>
</reference>
<name>A0A3Y3P6Q1_SALET</name>
<evidence type="ECO:0000313" key="4">
    <source>
        <dbReference type="EMBL" id="QXR46483.1"/>
    </source>
</evidence>
<reference evidence="1" key="2">
    <citation type="submission" date="2018-07" db="EMBL/GenBank/DDBJ databases">
        <authorList>
            <consortium name="GenomeTrakr network: Whole genome sequencing for foodborne pathogen traceback"/>
        </authorList>
    </citation>
    <scope>NUCLEOTIDE SEQUENCE</scope>
    <source>
        <strain evidence="3">CFSAN029662</strain>
        <strain evidence="1">CFSAN031622</strain>
    </source>
</reference>
<reference evidence="4" key="5">
    <citation type="submission" date="2021-05" db="EMBL/GenBank/DDBJ databases">
        <title>Whole genome sequencing of cultured pathogen.</title>
        <authorList>
            <person name="Hoffmann M."/>
            <person name="Balkey M."/>
            <person name="Luo Y."/>
        </authorList>
    </citation>
    <scope>NUCLEOTIDE SEQUENCE</scope>
    <source>
        <strain evidence="5">CFSAN058598</strain>
        <strain evidence="4">CFSAN058606</strain>
    </source>
</reference>
<dbReference type="RefSeq" id="WP_001650217.1">
    <property type="nucleotide sequence ID" value="NZ_CP077696.1"/>
</dbReference>
<protein>
    <submittedName>
        <fullName evidence="1">Uncharacterized protein</fullName>
    </submittedName>
</protein>
<reference evidence="2" key="3">
    <citation type="submission" date="2018-07" db="EMBL/GenBank/DDBJ databases">
        <authorList>
            <person name="Ashton P.M."/>
            <person name="Dallman T."/>
            <person name="Nair S."/>
            <person name="De Pinna E."/>
            <person name="Peters T."/>
            <person name="Grant K."/>
        </authorList>
    </citation>
    <scope>NUCLEOTIDE SEQUENCE [LARGE SCALE GENOMIC DNA]</scope>
    <source>
        <strain evidence="2">157339</strain>
    </source>
</reference>
<dbReference type="EMBL" id="AAGNTS010000001">
    <property type="protein sequence ID" value="EBQ0618873.1"/>
    <property type="molecule type" value="Genomic_DNA"/>
</dbReference>
<gene>
    <name evidence="1" type="ORF">AXO93_02265</name>
    <name evidence="4" type="ORF">DAX63_007555</name>
    <name evidence="5" type="ORF">DAX72_016540</name>
    <name evidence="2" type="ORF">DRU74_06850</name>
    <name evidence="3" type="ORF">VL99_06060</name>
</gene>
<reference evidence="4" key="1">
    <citation type="submission" date="2018-04" db="EMBL/GenBank/DDBJ databases">
        <authorList>
            <person name="Bell R."/>
        </authorList>
    </citation>
    <scope>NUCLEOTIDE SEQUENCE</scope>
    <source>
        <strain evidence="5">CFSAN058598</strain>
        <strain evidence="4">CFSAN058606</strain>
    </source>
</reference>
<accession>A0A3Y3P6Q1</accession>
<evidence type="ECO:0000313" key="1">
    <source>
        <dbReference type="EMBL" id="EBQ0618873.1"/>
    </source>
</evidence>